<sequence>MTLNEHRIQSIVPHRYHVVASDDVENIGSPIEILHSEILLQIFRHLVPYIQINEMMGPLIITQICRYWRDLILELPSFWSYIEICIQGTNATKYQHALQECLSRSNNHPLTFIIIARPLHVYDCTDHEPILILTMESLLAHSDRWLDVTFYFQDMRKFRFLERGSTQFPILQSASISCSSMGLNPSTSEVKGLKRAPRLRSLSLCSKSFGSVIVNWDNITMLKLTDTDVPLRSLHALLRNVKNLWYLKMIAYKREYCALDTAAISELQVLPLKCLKSISISGILSEHNMAYIIPLISAPSLENLSLFFRSCAERNLLIDRLPEFYENCASENIQTLMIGEGFDTLSLLSRLLEQISVSRLVFNLQASALPSDSFINTLITEIPLLTGSIRFM</sequence>
<evidence type="ECO:0000313" key="2">
    <source>
        <dbReference type="Proteomes" id="UP000308652"/>
    </source>
</evidence>
<protein>
    <submittedName>
        <fullName evidence="1">Uncharacterized protein</fullName>
    </submittedName>
</protein>
<dbReference type="Proteomes" id="UP000308652">
    <property type="component" value="Unassembled WGS sequence"/>
</dbReference>
<accession>A0A5C3LKB3</accession>
<evidence type="ECO:0000313" key="1">
    <source>
        <dbReference type="EMBL" id="TFK33072.1"/>
    </source>
</evidence>
<name>A0A5C3LKB3_9AGAR</name>
<gene>
    <name evidence="1" type="ORF">BDQ12DRAFT_449896</name>
</gene>
<dbReference type="OrthoDB" id="3365698at2759"/>
<organism evidence="1 2">
    <name type="scientific">Crucibulum laeve</name>
    <dbReference type="NCBI Taxonomy" id="68775"/>
    <lineage>
        <taxon>Eukaryota</taxon>
        <taxon>Fungi</taxon>
        <taxon>Dikarya</taxon>
        <taxon>Basidiomycota</taxon>
        <taxon>Agaricomycotina</taxon>
        <taxon>Agaricomycetes</taxon>
        <taxon>Agaricomycetidae</taxon>
        <taxon>Agaricales</taxon>
        <taxon>Agaricineae</taxon>
        <taxon>Nidulariaceae</taxon>
        <taxon>Crucibulum</taxon>
    </lineage>
</organism>
<dbReference type="AlphaFoldDB" id="A0A5C3LKB3"/>
<reference evidence="1 2" key="1">
    <citation type="journal article" date="2019" name="Nat. Ecol. Evol.">
        <title>Megaphylogeny resolves global patterns of mushroom evolution.</title>
        <authorList>
            <person name="Varga T."/>
            <person name="Krizsan K."/>
            <person name="Foldi C."/>
            <person name="Dima B."/>
            <person name="Sanchez-Garcia M."/>
            <person name="Sanchez-Ramirez S."/>
            <person name="Szollosi G.J."/>
            <person name="Szarkandi J.G."/>
            <person name="Papp V."/>
            <person name="Albert L."/>
            <person name="Andreopoulos W."/>
            <person name="Angelini C."/>
            <person name="Antonin V."/>
            <person name="Barry K.W."/>
            <person name="Bougher N.L."/>
            <person name="Buchanan P."/>
            <person name="Buyck B."/>
            <person name="Bense V."/>
            <person name="Catcheside P."/>
            <person name="Chovatia M."/>
            <person name="Cooper J."/>
            <person name="Damon W."/>
            <person name="Desjardin D."/>
            <person name="Finy P."/>
            <person name="Geml J."/>
            <person name="Haridas S."/>
            <person name="Hughes K."/>
            <person name="Justo A."/>
            <person name="Karasinski D."/>
            <person name="Kautmanova I."/>
            <person name="Kiss B."/>
            <person name="Kocsube S."/>
            <person name="Kotiranta H."/>
            <person name="LaButti K.M."/>
            <person name="Lechner B.E."/>
            <person name="Liimatainen K."/>
            <person name="Lipzen A."/>
            <person name="Lukacs Z."/>
            <person name="Mihaltcheva S."/>
            <person name="Morgado L.N."/>
            <person name="Niskanen T."/>
            <person name="Noordeloos M.E."/>
            <person name="Ohm R.A."/>
            <person name="Ortiz-Santana B."/>
            <person name="Ovrebo C."/>
            <person name="Racz N."/>
            <person name="Riley R."/>
            <person name="Savchenko A."/>
            <person name="Shiryaev A."/>
            <person name="Soop K."/>
            <person name="Spirin V."/>
            <person name="Szebenyi C."/>
            <person name="Tomsovsky M."/>
            <person name="Tulloss R.E."/>
            <person name="Uehling J."/>
            <person name="Grigoriev I.V."/>
            <person name="Vagvolgyi C."/>
            <person name="Papp T."/>
            <person name="Martin F.M."/>
            <person name="Miettinen O."/>
            <person name="Hibbett D.S."/>
            <person name="Nagy L.G."/>
        </authorList>
    </citation>
    <scope>NUCLEOTIDE SEQUENCE [LARGE SCALE GENOMIC DNA]</scope>
    <source>
        <strain evidence="1 2">CBS 166.37</strain>
    </source>
</reference>
<dbReference type="Gene3D" id="1.20.1280.50">
    <property type="match status" value="1"/>
</dbReference>
<keyword evidence="2" id="KW-1185">Reference proteome</keyword>
<proteinExistence type="predicted"/>
<dbReference type="EMBL" id="ML213656">
    <property type="protein sequence ID" value="TFK33072.1"/>
    <property type="molecule type" value="Genomic_DNA"/>
</dbReference>